<gene>
    <name evidence="13" type="ORF">X975_12065</name>
</gene>
<comment type="subcellular location">
    <subcellularLocation>
        <location evidence="1 12">Endoplasmic reticulum membrane</location>
        <topology evidence="1 12">Multi-pass membrane protein</topology>
    </subcellularLocation>
</comment>
<dbReference type="GO" id="GO:0052917">
    <property type="term" value="F:dol-P-Man:Man(7)GlcNAc(2)-PP-Dol alpha-1,6-mannosyltransferase activity"/>
    <property type="evidence" value="ECO:0007669"/>
    <property type="project" value="UniProtKB-EC"/>
</dbReference>
<comment type="catalytic activity">
    <reaction evidence="11">
        <text>an alpha-D-Man-(1-&gt;2)-alpha-D-Man-(1-&gt;2)-alpha-D-Man-(1-&gt;3)-[alpha-D-Man-(1-&gt;2)-alpha-D-Man-(1-&gt;3)-alpha-D-Man-(1-&gt;6)]-beta-D-Man-(1-&gt;4)-beta-D-GlcNAc-(1-&gt;4)-alpha-D-GlcNAc-diphospho-di-trans,poly-cis-dolichol + a di-trans,poly-cis-dolichyl beta-D-mannosyl phosphate = an alpha-D-Man-(1-&gt;2)-alpha-D-Man-(1-&gt;2)-alpha-D-Man-(1-&gt;3)-[alpha-D-Man-(1-&gt;2)-alpha-D-Man-(1-&gt;3)-[alpha-D-Man-(1-&gt;6)]-alpha-D-Man-(1-&gt;6)]-beta-D-Man-(1-&gt;4)-beta-D-GlcNAc-(1-&gt;4)-alpha-D-GlcNAc-diphospho-di-trans,poly-cis-dolichol + a di-trans,poly-cis-dolichyl phosphate + H(+)</text>
        <dbReference type="Rhea" id="RHEA:29535"/>
        <dbReference type="Rhea" id="RHEA-COMP:19498"/>
        <dbReference type="Rhea" id="RHEA-COMP:19501"/>
        <dbReference type="Rhea" id="RHEA-COMP:19518"/>
        <dbReference type="Rhea" id="RHEA-COMP:19519"/>
        <dbReference type="ChEBI" id="CHEBI:15378"/>
        <dbReference type="ChEBI" id="CHEBI:57683"/>
        <dbReference type="ChEBI" id="CHEBI:58211"/>
        <dbReference type="ChEBI" id="CHEBI:132517"/>
        <dbReference type="ChEBI" id="CHEBI:132519"/>
        <dbReference type="EC" id="2.4.1.260"/>
    </reaction>
    <physiologicalReaction direction="left-to-right" evidence="11">
        <dbReference type="Rhea" id="RHEA:29536"/>
    </physiologicalReaction>
</comment>
<accession>A0A087U4V9</accession>
<feature type="transmembrane region" description="Helical" evidence="12">
    <location>
        <begin position="304"/>
        <end position="321"/>
    </location>
</feature>
<proteinExistence type="inferred from homology"/>
<keyword evidence="8 12" id="KW-1133">Transmembrane helix</keyword>
<keyword evidence="5 13" id="KW-0808">Transferase</keyword>
<evidence type="ECO:0000313" key="14">
    <source>
        <dbReference type="Proteomes" id="UP000054359"/>
    </source>
</evidence>
<feature type="transmembrane region" description="Helical" evidence="12">
    <location>
        <begin position="381"/>
        <end position="405"/>
    </location>
</feature>
<protein>
    <recommendedName>
        <fullName evidence="12">Mannosyltransferase</fullName>
        <ecNumber evidence="12">2.4.1.-</ecNumber>
    </recommendedName>
</protein>
<feature type="transmembrane region" description="Helical" evidence="12">
    <location>
        <begin position="197"/>
        <end position="214"/>
    </location>
</feature>
<sequence length="527" mass="61038">MDSIKHHKFHVEYDKKLKAEDVHFSEFEHEKDESCDISFKSASSSQIDQSRLIVRKVYKTNETSYFNEKSDISSTYFQDDLQQEFLVKSKKIEEVNQDLRSVEWRRSYLTLGVECLLYIVMIGHVMLCPYTKVEESFNLQAIHDLLYHGSNISQYDHLEFPGVVPRTFIGPLTIAALSYPFLYINYILDMGKFFMQYIVRIMLGTLVLAAFHKFKEAIAKQYGSMVSLWLQIITASQFHVMFYMSRPLPNTFALVLALFAFHYWLTRNQRMFLFTSAAAVIVFRAELSILLGLIALGEIISGRLSILSVICWGLPSGFWMLDYRIRALLYPVFGFIVVYSFLPHKELRFIIYTIPLLNVAAARTCAHIWNNRMHSSMQGVLLHFTCLHIVLNLCATALILNISYFNYPGGYAMAKLHLIEKGEKDLNIHVDVYSAQTGVSRFTELNSNWKYNKTENLPLGGVEIMQFTHLLVEWPNDIENSQLPYLTTHSVLNITHGYSHWGLDFSTFPPIQVFLRPRILIMKRNLS</sequence>
<keyword evidence="4 12" id="KW-0328">Glycosyltransferase</keyword>
<feature type="transmembrane region" description="Helical" evidence="12">
    <location>
        <begin position="168"/>
        <end position="188"/>
    </location>
</feature>
<keyword evidence="7 12" id="KW-0256">Endoplasmic reticulum</keyword>
<reference evidence="13 14" key="1">
    <citation type="submission" date="2013-11" db="EMBL/GenBank/DDBJ databases">
        <title>Genome sequencing of Stegodyphus mimosarum.</title>
        <authorList>
            <person name="Bechsgaard J."/>
        </authorList>
    </citation>
    <scope>NUCLEOTIDE SEQUENCE [LARGE SCALE GENOMIC DNA]</scope>
</reference>
<evidence type="ECO:0000313" key="13">
    <source>
        <dbReference type="EMBL" id="KFM72398.1"/>
    </source>
</evidence>
<feature type="transmembrane region" description="Helical" evidence="12">
    <location>
        <begin position="327"/>
        <end position="342"/>
    </location>
</feature>
<dbReference type="InterPro" id="IPR005599">
    <property type="entry name" value="GPI_mannosylTrfase"/>
</dbReference>
<feature type="transmembrane region" description="Helical" evidence="12">
    <location>
        <begin position="271"/>
        <end position="297"/>
    </location>
</feature>
<evidence type="ECO:0000256" key="4">
    <source>
        <dbReference type="ARBA" id="ARBA00022676"/>
    </source>
</evidence>
<dbReference type="EMBL" id="KK118176">
    <property type="protein sequence ID" value="KFM72398.1"/>
    <property type="molecule type" value="Genomic_DNA"/>
</dbReference>
<evidence type="ECO:0000256" key="3">
    <source>
        <dbReference type="ARBA" id="ARBA00007063"/>
    </source>
</evidence>
<dbReference type="EC" id="2.4.1.-" evidence="12"/>
<dbReference type="PANTHER" id="PTHR22760">
    <property type="entry name" value="GLYCOSYLTRANSFERASE"/>
    <property type="match status" value="1"/>
</dbReference>
<organism evidence="13 14">
    <name type="scientific">Stegodyphus mimosarum</name>
    <name type="common">African social velvet spider</name>
    <dbReference type="NCBI Taxonomy" id="407821"/>
    <lineage>
        <taxon>Eukaryota</taxon>
        <taxon>Metazoa</taxon>
        <taxon>Ecdysozoa</taxon>
        <taxon>Arthropoda</taxon>
        <taxon>Chelicerata</taxon>
        <taxon>Arachnida</taxon>
        <taxon>Araneae</taxon>
        <taxon>Araneomorphae</taxon>
        <taxon>Entelegynae</taxon>
        <taxon>Eresoidea</taxon>
        <taxon>Eresidae</taxon>
        <taxon>Stegodyphus</taxon>
    </lineage>
</organism>
<evidence type="ECO:0000256" key="6">
    <source>
        <dbReference type="ARBA" id="ARBA00022692"/>
    </source>
</evidence>
<evidence type="ECO:0000256" key="11">
    <source>
        <dbReference type="ARBA" id="ARBA00048899"/>
    </source>
</evidence>
<feature type="transmembrane region" description="Helical" evidence="12">
    <location>
        <begin position="248"/>
        <end position="265"/>
    </location>
</feature>
<evidence type="ECO:0000256" key="7">
    <source>
        <dbReference type="ARBA" id="ARBA00022824"/>
    </source>
</evidence>
<dbReference type="GO" id="GO:0006487">
    <property type="term" value="P:protein N-linked glycosylation"/>
    <property type="evidence" value="ECO:0007669"/>
    <property type="project" value="TreeGrafter"/>
</dbReference>
<evidence type="ECO:0000256" key="12">
    <source>
        <dbReference type="RuleBase" id="RU363075"/>
    </source>
</evidence>
<evidence type="ECO:0000256" key="5">
    <source>
        <dbReference type="ARBA" id="ARBA00022679"/>
    </source>
</evidence>
<evidence type="ECO:0000256" key="9">
    <source>
        <dbReference type="ARBA" id="ARBA00023136"/>
    </source>
</evidence>
<dbReference type="UniPathway" id="UPA00378"/>
<keyword evidence="6 12" id="KW-0812">Transmembrane</keyword>
<dbReference type="PANTHER" id="PTHR22760:SF1">
    <property type="entry name" value="DOL-P-MAN:MAN(7)GLCNAC(2)-PP-DOL ALPHA-1,6-MANNOSYLTRANSFERASE"/>
    <property type="match status" value="1"/>
</dbReference>
<dbReference type="GO" id="GO:0005789">
    <property type="term" value="C:endoplasmic reticulum membrane"/>
    <property type="evidence" value="ECO:0007669"/>
    <property type="project" value="UniProtKB-SubCell"/>
</dbReference>
<dbReference type="Proteomes" id="UP000054359">
    <property type="component" value="Unassembled WGS sequence"/>
</dbReference>
<name>A0A087U4V9_STEMI</name>
<evidence type="ECO:0000256" key="8">
    <source>
        <dbReference type="ARBA" id="ARBA00022989"/>
    </source>
</evidence>
<comment type="pathway">
    <text evidence="2">Protein modification; protein glycosylation.</text>
</comment>
<feature type="transmembrane region" description="Helical" evidence="12">
    <location>
        <begin position="108"/>
        <end position="127"/>
    </location>
</feature>
<keyword evidence="14" id="KW-1185">Reference proteome</keyword>
<feature type="non-terminal residue" evidence="13">
    <location>
        <position position="527"/>
    </location>
</feature>
<comment type="function">
    <text evidence="10">Mannosyltransferase that operates in the biosynthetic pathway of dolichol-linked oligosaccharides, the glycan precursors employed in protein asparagine (N)-glycosylation. The assembly of dolichol-linked oligosaccharides begins on the cytosolic side of the endoplasmic reticulum membrane and finishes in its lumen. The sequential addition of sugars to dolichol pyrophosphate produces dolichol-linked oligosaccharides containing fourteen sugars, including two GlcNAcs, nine mannoses and three glucoses. Once assembled, the oligosaccharide is transferred from the lipid to nascent proteins by oligosaccharyltransferases. In the lumen of the endoplasmic reticulum, adds the eighth mannose residue in an alpha-1,6 linkage onto Man(7)GlcNAc(2)-PP-dolichol to produce Man(8)GlcNAc(2)-PP-dolichol.</text>
</comment>
<keyword evidence="9 12" id="KW-0472">Membrane</keyword>
<dbReference type="AlphaFoldDB" id="A0A087U4V9"/>
<dbReference type="STRING" id="407821.A0A087U4V9"/>
<evidence type="ECO:0000256" key="2">
    <source>
        <dbReference type="ARBA" id="ARBA00004922"/>
    </source>
</evidence>
<dbReference type="OMA" id="MIRYLTF"/>
<evidence type="ECO:0000256" key="1">
    <source>
        <dbReference type="ARBA" id="ARBA00004477"/>
    </source>
</evidence>
<evidence type="ECO:0000256" key="10">
    <source>
        <dbReference type="ARBA" id="ARBA00044721"/>
    </source>
</evidence>
<dbReference type="Pfam" id="PF03901">
    <property type="entry name" value="Glyco_transf_22"/>
    <property type="match status" value="2"/>
</dbReference>
<dbReference type="OrthoDB" id="19039at2759"/>
<comment type="similarity">
    <text evidence="3 12">Belongs to the glycosyltransferase 22 family.</text>
</comment>